<keyword evidence="2" id="KW-1185">Reference proteome</keyword>
<evidence type="ECO:0000313" key="2">
    <source>
        <dbReference type="Proteomes" id="UP000070080"/>
    </source>
</evidence>
<gene>
    <name evidence="1" type="ORF">HMPREF1872_01124</name>
</gene>
<dbReference type="EMBL" id="LSCV01000040">
    <property type="protein sequence ID" value="KXB39582.1"/>
    <property type="molecule type" value="Genomic_DNA"/>
</dbReference>
<sequence length="39" mass="4507">MVIGDRLLQLKVASKVGLMRILDRKRSKVQRRSINENGK</sequence>
<dbReference type="Proteomes" id="UP000070080">
    <property type="component" value="Unassembled WGS sequence"/>
</dbReference>
<proteinExistence type="predicted"/>
<name>A0A133Y8M0_9FIRM</name>
<protein>
    <submittedName>
        <fullName evidence="1">Uncharacterized protein</fullName>
    </submittedName>
</protein>
<organism evidence="1 2">
    <name type="scientific">Amygdalobacter nucleatus</name>
    <dbReference type="NCBI Taxonomy" id="3029274"/>
    <lineage>
        <taxon>Bacteria</taxon>
        <taxon>Bacillati</taxon>
        <taxon>Bacillota</taxon>
        <taxon>Clostridia</taxon>
        <taxon>Eubacteriales</taxon>
        <taxon>Oscillospiraceae</taxon>
        <taxon>Amygdalobacter</taxon>
    </lineage>
</organism>
<evidence type="ECO:0000313" key="1">
    <source>
        <dbReference type="EMBL" id="KXB39582.1"/>
    </source>
</evidence>
<accession>A0A133Y8M0</accession>
<dbReference type="AlphaFoldDB" id="A0A133Y8M0"/>
<reference evidence="2" key="1">
    <citation type="submission" date="2016-01" db="EMBL/GenBank/DDBJ databases">
        <authorList>
            <person name="Mitreva M."/>
            <person name="Pepin K.H."/>
            <person name="Mihindukulasuriya K.A."/>
            <person name="Fulton R."/>
            <person name="Fronick C."/>
            <person name="O'Laughlin M."/>
            <person name="Miner T."/>
            <person name="Herter B."/>
            <person name="Rosa B.A."/>
            <person name="Cordes M."/>
            <person name="Tomlinson C."/>
            <person name="Wollam A."/>
            <person name="Palsikar V.B."/>
            <person name="Mardis E.R."/>
            <person name="Wilson R.K."/>
        </authorList>
    </citation>
    <scope>NUCLEOTIDE SEQUENCE [LARGE SCALE GENOMIC DNA]</scope>
    <source>
        <strain evidence="2">KA00274</strain>
    </source>
</reference>
<comment type="caution">
    <text evidence="1">The sequence shown here is derived from an EMBL/GenBank/DDBJ whole genome shotgun (WGS) entry which is preliminary data.</text>
</comment>